<proteinExistence type="predicted"/>
<name>A0A840I3L6_9PROT</name>
<evidence type="ECO:0000313" key="3">
    <source>
        <dbReference type="Proteomes" id="UP000563524"/>
    </source>
</evidence>
<keyword evidence="3" id="KW-1185">Reference proteome</keyword>
<keyword evidence="1" id="KW-0812">Transmembrane</keyword>
<feature type="transmembrane region" description="Helical" evidence="1">
    <location>
        <begin position="91"/>
        <end position="114"/>
    </location>
</feature>
<feature type="transmembrane region" description="Helical" evidence="1">
    <location>
        <begin position="34"/>
        <end position="54"/>
    </location>
</feature>
<feature type="transmembrane region" description="Helical" evidence="1">
    <location>
        <begin position="156"/>
        <end position="177"/>
    </location>
</feature>
<organism evidence="2 3">
    <name type="scientific">Parvularcula dongshanensis</name>
    <dbReference type="NCBI Taxonomy" id="1173995"/>
    <lineage>
        <taxon>Bacteria</taxon>
        <taxon>Pseudomonadati</taxon>
        <taxon>Pseudomonadota</taxon>
        <taxon>Alphaproteobacteria</taxon>
        <taxon>Parvularculales</taxon>
        <taxon>Parvularculaceae</taxon>
        <taxon>Parvularcula</taxon>
    </lineage>
</organism>
<dbReference type="RefSeq" id="WP_183818343.1">
    <property type="nucleotide sequence ID" value="NZ_JACHOB010000004.1"/>
</dbReference>
<gene>
    <name evidence="2" type="ORF">GGQ59_002133</name>
</gene>
<dbReference type="AlphaFoldDB" id="A0A840I3L6"/>
<comment type="caution">
    <text evidence="2">The sequence shown here is derived from an EMBL/GenBank/DDBJ whole genome shotgun (WGS) entry which is preliminary data.</text>
</comment>
<dbReference type="Proteomes" id="UP000563524">
    <property type="component" value="Unassembled WGS sequence"/>
</dbReference>
<feature type="transmembrane region" description="Helical" evidence="1">
    <location>
        <begin position="126"/>
        <end position="144"/>
    </location>
</feature>
<evidence type="ECO:0000313" key="2">
    <source>
        <dbReference type="EMBL" id="MBB4659596.1"/>
    </source>
</evidence>
<protein>
    <submittedName>
        <fullName evidence="2">Putative membrane protein</fullName>
    </submittedName>
</protein>
<keyword evidence="1" id="KW-0472">Membrane</keyword>
<dbReference type="Pfam" id="PF10067">
    <property type="entry name" value="DUF2306"/>
    <property type="match status" value="1"/>
</dbReference>
<dbReference type="InterPro" id="IPR018750">
    <property type="entry name" value="DUF2306_membrane"/>
</dbReference>
<evidence type="ECO:0000256" key="1">
    <source>
        <dbReference type="SAM" id="Phobius"/>
    </source>
</evidence>
<sequence length="189" mass="20004">MVVAASFIGLASARYALPEAPSAPLPNYEARKVTFVTHALAGGMALMIGPWQFRGPTRSACHRFRGRAYVAAIAVAWLASLPIAVTAETGSVAALGFLCLGLAWITTTMLGFAAARRGEIAEHRRWMVRSYALAFSAVTLRLYLAGALGAGVAFSTAYPIIAWACWVPNLLLADAWLRRPGGSGARVPA</sequence>
<keyword evidence="1" id="KW-1133">Transmembrane helix</keyword>
<accession>A0A840I3L6</accession>
<reference evidence="2 3" key="1">
    <citation type="submission" date="2020-08" db="EMBL/GenBank/DDBJ databases">
        <title>Genomic Encyclopedia of Type Strains, Phase IV (KMG-IV): sequencing the most valuable type-strain genomes for metagenomic binning, comparative biology and taxonomic classification.</title>
        <authorList>
            <person name="Goeker M."/>
        </authorList>
    </citation>
    <scope>NUCLEOTIDE SEQUENCE [LARGE SCALE GENOMIC DNA]</scope>
    <source>
        <strain evidence="2 3">DSM 102850</strain>
    </source>
</reference>
<feature type="transmembrane region" description="Helical" evidence="1">
    <location>
        <begin position="66"/>
        <end position="85"/>
    </location>
</feature>
<dbReference type="EMBL" id="JACHOB010000004">
    <property type="protein sequence ID" value="MBB4659596.1"/>
    <property type="molecule type" value="Genomic_DNA"/>
</dbReference>